<protein>
    <submittedName>
        <fullName evidence="1">Uncharacterized protein</fullName>
    </submittedName>
</protein>
<dbReference type="EMBL" id="CP157484">
    <property type="protein sequence ID" value="XBO40204.1"/>
    <property type="molecule type" value="Genomic_DNA"/>
</dbReference>
<name>A0AAU7JJ90_9HYPH</name>
<gene>
    <name evidence="1" type="ORF">ABEG18_05330</name>
</gene>
<accession>A0AAU7JJ90</accession>
<dbReference type="AlphaFoldDB" id="A0AAU7JJ90"/>
<sequence length="202" mass="22260">MDDAGTSTIGAIRSRLLEAALMSDGCVFYQQDGLTCLLGLLIRVLDERQAIALDELLAEFVLKRAQSDYSPVAGSLLASVAADLASLAGQEAGDLLKAIDRWPDARDIFECESDGKMSELEELRAKVQAMDILVLKRDDALRQGLVDSLAVLLEHLLARGLFDREDFVRSIDEWVKLRGDEDATGRLLYSLRDSVARAPRDH</sequence>
<proteinExistence type="predicted"/>
<evidence type="ECO:0000313" key="1">
    <source>
        <dbReference type="EMBL" id="XBO40204.1"/>
    </source>
</evidence>
<organism evidence="1">
    <name type="scientific">Alsobacter sp. KACC 23698</name>
    <dbReference type="NCBI Taxonomy" id="3149229"/>
    <lineage>
        <taxon>Bacteria</taxon>
        <taxon>Pseudomonadati</taxon>
        <taxon>Pseudomonadota</taxon>
        <taxon>Alphaproteobacteria</taxon>
        <taxon>Hyphomicrobiales</taxon>
        <taxon>Alsobacteraceae</taxon>
        <taxon>Alsobacter</taxon>
    </lineage>
</organism>
<reference evidence="1" key="1">
    <citation type="submission" date="2024-05" db="EMBL/GenBank/DDBJ databases">
        <authorList>
            <person name="Kim S."/>
            <person name="Heo J."/>
            <person name="Choi H."/>
            <person name="Choi Y."/>
            <person name="Kwon S.-W."/>
            <person name="Kim Y."/>
        </authorList>
    </citation>
    <scope>NUCLEOTIDE SEQUENCE</scope>
    <source>
        <strain evidence="1">KACC 23698</strain>
    </source>
</reference>
<dbReference type="RefSeq" id="WP_406857059.1">
    <property type="nucleotide sequence ID" value="NZ_CP157484.1"/>
</dbReference>